<evidence type="ECO:0000256" key="3">
    <source>
        <dbReference type="ARBA" id="ARBA00022605"/>
    </source>
</evidence>
<evidence type="ECO:0000259" key="10">
    <source>
        <dbReference type="PROSITE" id="PS51671"/>
    </source>
</evidence>
<dbReference type="EMBL" id="CP130612">
    <property type="protein sequence ID" value="WKW13620.1"/>
    <property type="molecule type" value="Genomic_DNA"/>
</dbReference>
<dbReference type="EC" id="4.2.1.51" evidence="2"/>
<evidence type="ECO:0000256" key="7">
    <source>
        <dbReference type="ARBA" id="ARBA00047848"/>
    </source>
</evidence>
<dbReference type="CDD" id="cd13631">
    <property type="entry name" value="PBP2_Ct-PDT_like"/>
    <property type="match status" value="1"/>
</dbReference>
<dbReference type="InterPro" id="IPR001086">
    <property type="entry name" value="Preph_deHydtase"/>
</dbReference>
<keyword evidence="13" id="KW-1185">Reference proteome</keyword>
<dbReference type="PANTHER" id="PTHR21022:SF19">
    <property type="entry name" value="PREPHENATE DEHYDRATASE-RELATED"/>
    <property type="match status" value="1"/>
</dbReference>
<feature type="site" description="Essential for prephenate dehydratase activity" evidence="8">
    <location>
        <position position="179"/>
    </location>
</feature>
<dbReference type="CDD" id="cd04905">
    <property type="entry name" value="ACT_CM-PDT"/>
    <property type="match status" value="1"/>
</dbReference>
<keyword evidence="5" id="KW-0584">Phenylalanine biosynthesis</keyword>
<evidence type="ECO:0000256" key="5">
    <source>
        <dbReference type="ARBA" id="ARBA00023222"/>
    </source>
</evidence>
<evidence type="ECO:0000256" key="4">
    <source>
        <dbReference type="ARBA" id="ARBA00023141"/>
    </source>
</evidence>
<organism evidence="12 13">
    <name type="scientific">Pseudogemmatithrix spongiicola</name>
    <dbReference type="NCBI Taxonomy" id="3062599"/>
    <lineage>
        <taxon>Bacteria</taxon>
        <taxon>Pseudomonadati</taxon>
        <taxon>Gemmatimonadota</taxon>
        <taxon>Gemmatimonadia</taxon>
        <taxon>Gemmatimonadales</taxon>
        <taxon>Gemmatimonadaceae</taxon>
        <taxon>Pseudogemmatithrix</taxon>
    </lineage>
</organism>
<dbReference type="InterPro" id="IPR008242">
    <property type="entry name" value="Chor_mutase/pphenate_deHydtase"/>
</dbReference>
<dbReference type="Pfam" id="PF01842">
    <property type="entry name" value="ACT"/>
    <property type="match status" value="1"/>
</dbReference>
<dbReference type="Gene3D" id="3.40.190.10">
    <property type="entry name" value="Periplasmic binding protein-like II"/>
    <property type="match status" value="2"/>
</dbReference>
<evidence type="ECO:0000256" key="6">
    <source>
        <dbReference type="ARBA" id="ARBA00023239"/>
    </source>
</evidence>
<dbReference type="SUPFAM" id="SSF55021">
    <property type="entry name" value="ACT-like"/>
    <property type="match status" value="1"/>
</dbReference>
<dbReference type="PROSITE" id="PS51171">
    <property type="entry name" value="PREPHENATE_DEHYDR_3"/>
    <property type="match status" value="1"/>
</dbReference>
<dbReference type="Gene3D" id="3.30.70.260">
    <property type="match status" value="1"/>
</dbReference>
<evidence type="ECO:0000256" key="2">
    <source>
        <dbReference type="ARBA" id="ARBA00013147"/>
    </source>
</evidence>
<dbReference type="PANTHER" id="PTHR21022">
    <property type="entry name" value="PREPHENATE DEHYDRATASE P PROTEIN"/>
    <property type="match status" value="1"/>
</dbReference>
<keyword evidence="3" id="KW-0028">Amino-acid biosynthesis</keyword>
<evidence type="ECO:0000313" key="12">
    <source>
        <dbReference type="EMBL" id="WKW16526.1"/>
    </source>
</evidence>
<keyword evidence="6" id="KW-0456">Lyase</keyword>
<evidence type="ECO:0000256" key="8">
    <source>
        <dbReference type="PIRSR" id="PIRSR001500-2"/>
    </source>
</evidence>
<dbReference type="AlphaFoldDB" id="A0AA49Q955"/>
<dbReference type="EMBL" id="CP130613">
    <property type="protein sequence ID" value="WKW16526.1"/>
    <property type="molecule type" value="Genomic_DNA"/>
</dbReference>
<dbReference type="InterPro" id="IPR018528">
    <property type="entry name" value="Preph_deHydtase_CS"/>
</dbReference>
<dbReference type="GO" id="GO:0009094">
    <property type="term" value="P:L-phenylalanine biosynthetic process"/>
    <property type="evidence" value="ECO:0007669"/>
    <property type="project" value="UniProtKB-KW"/>
</dbReference>
<dbReference type="GO" id="GO:0004664">
    <property type="term" value="F:prephenate dehydratase activity"/>
    <property type="evidence" value="ECO:0007669"/>
    <property type="project" value="UniProtKB-EC"/>
</dbReference>
<evidence type="ECO:0000259" key="9">
    <source>
        <dbReference type="PROSITE" id="PS51171"/>
    </source>
</evidence>
<comment type="catalytic activity">
    <reaction evidence="7">
        <text>prephenate + H(+) = 3-phenylpyruvate + CO2 + H2O</text>
        <dbReference type="Rhea" id="RHEA:21648"/>
        <dbReference type="ChEBI" id="CHEBI:15377"/>
        <dbReference type="ChEBI" id="CHEBI:15378"/>
        <dbReference type="ChEBI" id="CHEBI:16526"/>
        <dbReference type="ChEBI" id="CHEBI:18005"/>
        <dbReference type="ChEBI" id="CHEBI:29934"/>
        <dbReference type="EC" id="4.2.1.51"/>
    </reaction>
</comment>
<dbReference type="KEGG" id="pspc:Strain318_002943"/>
<dbReference type="Pfam" id="PF00800">
    <property type="entry name" value="PDT"/>
    <property type="match status" value="1"/>
</dbReference>
<protein>
    <recommendedName>
        <fullName evidence="2">prephenate dehydratase</fullName>
        <ecNumber evidence="2">4.2.1.51</ecNumber>
    </recommendedName>
</protein>
<dbReference type="Proteomes" id="UP001229955">
    <property type="component" value="Chromosome"/>
</dbReference>
<keyword evidence="4" id="KW-0057">Aromatic amino acid biosynthesis</keyword>
<accession>A0AA49Q710</accession>
<feature type="domain" description="Prephenate dehydratase" evidence="9">
    <location>
        <begin position="8"/>
        <end position="186"/>
    </location>
</feature>
<dbReference type="GO" id="GO:0005737">
    <property type="term" value="C:cytoplasm"/>
    <property type="evidence" value="ECO:0007669"/>
    <property type="project" value="TreeGrafter"/>
</dbReference>
<evidence type="ECO:0000313" key="13">
    <source>
        <dbReference type="Proteomes" id="UP001229955"/>
    </source>
</evidence>
<dbReference type="InterPro" id="IPR045865">
    <property type="entry name" value="ACT-like_dom_sf"/>
</dbReference>
<name>A0AA49Q955_9BACT</name>
<evidence type="ECO:0000256" key="1">
    <source>
        <dbReference type="ARBA" id="ARBA00004741"/>
    </source>
</evidence>
<dbReference type="InterPro" id="IPR002912">
    <property type="entry name" value="ACT_dom"/>
</dbReference>
<evidence type="ECO:0000313" key="11">
    <source>
        <dbReference type="EMBL" id="WKW13620.1"/>
    </source>
</evidence>
<dbReference type="PROSITE" id="PS00857">
    <property type="entry name" value="PREPHENATE_DEHYDR_1"/>
    <property type="match status" value="1"/>
</dbReference>
<dbReference type="PIRSF" id="PIRSF001500">
    <property type="entry name" value="Chor_mut_pdt_Ppr"/>
    <property type="match status" value="1"/>
</dbReference>
<accession>A0AA49Q955</accession>
<gene>
    <name evidence="11" type="ORF">Strain138_002945</name>
    <name evidence="12" type="ORF">Strain318_002943</name>
</gene>
<dbReference type="RefSeq" id="WP_367886458.1">
    <property type="nucleotide sequence ID" value="NZ_CP130612.1"/>
</dbReference>
<feature type="domain" description="ACT" evidence="10">
    <location>
        <begin position="200"/>
        <end position="277"/>
    </location>
</feature>
<sequence>MSDRARLRIAFQGELGSFSDEAIQQLYGGDVQRLPYRDFADVTASVASGVADRGVLPIENTMAGSIAGAHDAISAMPGLHVVAETVVAVHHCLLGPPTTTFEQVTSVLCHPVALAQCQQFFAENPQLEVHPSYDTAGAAMDVSKIADPAFAAVASRRAALHYDLKVLRADIEDRADNQTRFLALSRAPQPLPNGTPARTMVMVTTGDAPGSLLAVLTPLATHGVSIRRLESRPTGEPWSYRFFIEFDHQVGDERAEAVMQEIAARSASARFFGTFPRWGAGRRGSIGWSSGAISPV</sequence>
<comment type="pathway">
    <text evidence="1">Amino-acid biosynthesis; L-phenylalanine biosynthesis; phenylpyruvate from prephenate: step 1/1.</text>
</comment>
<reference evidence="12" key="1">
    <citation type="submission" date="2023-07" db="EMBL/GenBank/DDBJ databases">
        <authorList>
            <person name="Haufschild T."/>
            <person name="Kallscheuer N."/>
            <person name="Hammer J."/>
            <person name="Kohn T."/>
            <person name="Kabuu M."/>
            <person name="Jogler M."/>
            <person name="Wohfarth N."/>
            <person name="Heuer A."/>
            <person name="Rohde M."/>
            <person name="van Teeseling M.C.F."/>
            <person name="Jogler C."/>
        </authorList>
    </citation>
    <scope>NUCLEOTIDE SEQUENCE</scope>
    <source>
        <strain evidence="11">Strain 138</strain>
        <strain evidence="12">Strain 318</strain>
    </source>
</reference>
<dbReference type="PROSITE" id="PS51671">
    <property type="entry name" value="ACT"/>
    <property type="match status" value="1"/>
</dbReference>
<proteinExistence type="predicted"/>
<dbReference type="SUPFAM" id="SSF53850">
    <property type="entry name" value="Periplasmic binding protein-like II"/>
    <property type="match status" value="1"/>
</dbReference>